<name>A0A5B8WCG6_9SPHI</name>
<dbReference type="Proteomes" id="UP000321362">
    <property type="component" value="Chromosome"/>
</dbReference>
<evidence type="ECO:0000313" key="1">
    <source>
        <dbReference type="EMBL" id="QEC80252.1"/>
    </source>
</evidence>
<reference evidence="1 2" key="1">
    <citation type="journal article" date="2013" name="J. Microbiol.">
        <title>Mucilaginibacter ginsenosidivorax sp. nov., with ginsenoside converting activity isolated from sediment.</title>
        <authorList>
            <person name="Kim J.K."/>
            <person name="Choi T.E."/>
            <person name="Liu Q.M."/>
            <person name="Park H.Y."/>
            <person name="Yi T.H."/>
            <person name="Yoon M.H."/>
            <person name="Kim S.C."/>
            <person name="Im W.T."/>
        </authorList>
    </citation>
    <scope>NUCLEOTIDE SEQUENCE [LARGE SCALE GENOMIC DNA]</scope>
    <source>
        <strain evidence="1 2">KHI28</strain>
    </source>
</reference>
<protein>
    <submittedName>
        <fullName evidence="1">Uncharacterized protein</fullName>
    </submittedName>
</protein>
<organism evidence="1 2">
    <name type="scientific">Mucilaginibacter ginsenosidivorax</name>
    <dbReference type="NCBI Taxonomy" id="862126"/>
    <lineage>
        <taxon>Bacteria</taxon>
        <taxon>Pseudomonadati</taxon>
        <taxon>Bacteroidota</taxon>
        <taxon>Sphingobacteriia</taxon>
        <taxon>Sphingobacteriales</taxon>
        <taxon>Sphingobacteriaceae</taxon>
        <taxon>Mucilaginibacter</taxon>
    </lineage>
</organism>
<dbReference type="OrthoDB" id="9812921at2"/>
<dbReference type="AlphaFoldDB" id="A0A5B8WCG6"/>
<sequence>MRKAKHKLIDYQIFNQKSCQTQEDITIREQQYFDYFLKGAPMPVWMAKGVPAVDKGKDWGLELVKPL</sequence>
<dbReference type="RefSeq" id="WP_147060630.1">
    <property type="nucleotide sequence ID" value="NZ_CP042437.1"/>
</dbReference>
<evidence type="ECO:0000313" key="2">
    <source>
        <dbReference type="Proteomes" id="UP000321362"/>
    </source>
</evidence>
<keyword evidence="2" id="KW-1185">Reference proteome</keyword>
<dbReference type="EMBL" id="CP042437">
    <property type="protein sequence ID" value="QEC80252.1"/>
    <property type="molecule type" value="Genomic_DNA"/>
</dbReference>
<proteinExistence type="predicted"/>
<dbReference type="KEGG" id="mgk:FSB76_31435"/>
<gene>
    <name evidence="1" type="ORF">FSB76_31435</name>
</gene>
<accession>A0A5B8WCG6</accession>